<sequence>MTPIFDPDFEDIDITKLDDKELIAHDTFHQALQDRKDGKSSSEW</sequence>
<dbReference type="EMBL" id="NSIT01000037">
    <property type="protein sequence ID" value="PJE79998.1"/>
    <property type="molecule type" value="Genomic_DNA"/>
</dbReference>
<name>A0A2H9TA49_9ZZZZ</name>
<organism evidence="1">
    <name type="scientific">invertebrate metagenome</name>
    <dbReference type="NCBI Taxonomy" id="1711999"/>
    <lineage>
        <taxon>unclassified sequences</taxon>
        <taxon>metagenomes</taxon>
        <taxon>organismal metagenomes</taxon>
    </lineage>
</organism>
<comment type="caution">
    <text evidence="1">The sequence shown here is derived from an EMBL/GenBank/DDBJ whole genome shotgun (WGS) entry which is preliminary data.</text>
</comment>
<proteinExistence type="predicted"/>
<gene>
    <name evidence="1" type="ORF">CI610_01022</name>
</gene>
<dbReference type="AlphaFoldDB" id="A0A2H9TA49"/>
<reference evidence="1" key="1">
    <citation type="journal article" date="2017" name="Appl. Environ. Microbiol.">
        <title>Molecular characterization of an Endozoicomonas-like organism causing infection in king scallop Pecten maximus L.</title>
        <authorList>
            <person name="Cano I."/>
            <person name="van Aerle R."/>
            <person name="Ross S."/>
            <person name="Verner-Jeffreys D.W."/>
            <person name="Paley R.K."/>
            <person name="Rimmer G."/>
            <person name="Ryder D."/>
            <person name="Hooper P."/>
            <person name="Stone D."/>
            <person name="Feist S.W."/>
        </authorList>
    </citation>
    <scope>NUCLEOTIDE SEQUENCE</scope>
</reference>
<evidence type="ECO:0000313" key="1">
    <source>
        <dbReference type="EMBL" id="PJE79998.1"/>
    </source>
</evidence>
<protein>
    <submittedName>
        <fullName evidence="1">Uncharacterized protein</fullName>
    </submittedName>
</protein>
<accession>A0A2H9TA49</accession>